<proteinExistence type="predicted"/>
<protein>
    <submittedName>
        <fullName evidence="2">Uncharacterized protein</fullName>
    </submittedName>
</protein>
<sequence length="96" mass="10497">MIPPALCCRACESAGQAFGQITETGGADKERVSRPWLPTGTESAELFIVICPCCAIVVIIITIHVVRSLQNYHLAWERSFVFTAKTVPRYEGNGAE</sequence>
<evidence type="ECO:0000313" key="3">
    <source>
        <dbReference type="Proteomes" id="UP001283361"/>
    </source>
</evidence>
<name>A0AAE1A4J4_9GAST</name>
<reference evidence="2" key="1">
    <citation type="journal article" date="2023" name="G3 (Bethesda)">
        <title>A reference genome for the long-term kleptoplast-retaining sea slug Elysia crispata morphotype clarki.</title>
        <authorList>
            <person name="Eastman K.E."/>
            <person name="Pendleton A.L."/>
            <person name="Shaikh M.A."/>
            <person name="Suttiyut T."/>
            <person name="Ogas R."/>
            <person name="Tomko P."/>
            <person name="Gavelis G."/>
            <person name="Widhalm J.R."/>
            <person name="Wisecaver J.H."/>
        </authorList>
    </citation>
    <scope>NUCLEOTIDE SEQUENCE</scope>
    <source>
        <strain evidence="2">ECLA1</strain>
    </source>
</reference>
<keyword evidence="1" id="KW-0472">Membrane</keyword>
<dbReference type="AlphaFoldDB" id="A0AAE1A4J4"/>
<comment type="caution">
    <text evidence="2">The sequence shown here is derived from an EMBL/GenBank/DDBJ whole genome shotgun (WGS) entry which is preliminary data.</text>
</comment>
<dbReference type="Proteomes" id="UP001283361">
    <property type="component" value="Unassembled WGS sequence"/>
</dbReference>
<dbReference type="EMBL" id="JAWDGP010002661">
    <property type="protein sequence ID" value="KAK3781114.1"/>
    <property type="molecule type" value="Genomic_DNA"/>
</dbReference>
<evidence type="ECO:0000256" key="1">
    <source>
        <dbReference type="SAM" id="Phobius"/>
    </source>
</evidence>
<organism evidence="2 3">
    <name type="scientific">Elysia crispata</name>
    <name type="common">lettuce slug</name>
    <dbReference type="NCBI Taxonomy" id="231223"/>
    <lineage>
        <taxon>Eukaryota</taxon>
        <taxon>Metazoa</taxon>
        <taxon>Spiralia</taxon>
        <taxon>Lophotrochozoa</taxon>
        <taxon>Mollusca</taxon>
        <taxon>Gastropoda</taxon>
        <taxon>Heterobranchia</taxon>
        <taxon>Euthyneura</taxon>
        <taxon>Panpulmonata</taxon>
        <taxon>Sacoglossa</taxon>
        <taxon>Placobranchoidea</taxon>
        <taxon>Plakobranchidae</taxon>
        <taxon>Elysia</taxon>
    </lineage>
</organism>
<gene>
    <name evidence="2" type="ORF">RRG08_019463</name>
</gene>
<evidence type="ECO:0000313" key="2">
    <source>
        <dbReference type="EMBL" id="KAK3781114.1"/>
    </source>
</evidence>
<feature type="transmembrane region" description="Helical" evidence="1">
    <location>
        <begin position="46"/>
        <end position="66"/>
    </location>
</feature>
<keyword evidence="3" id="KW-1185">Reference proteome</keyword>
<keyword evidence="1" id="KW-0812">Transmembrane</keyword>
<accession>A0AAE1A4J4</accession>
<keyword evidence="1" id="KW-1133">Transmembrane helix</keyword>